<proteinExistence type="predicted"/>
<dbReference type="EMBL" id="JAAIYP010000044">
    <property type="protein sequence ID" value="NFV81860.1"/>
    <property type="molecule type" value="Genomic_DNA"/>
</dbReference>
<comment type="caution">
    <text evidence="1">The sequence shown here is derived from an EMBL/GenBank/DDBJ whole genome shotgun (WGS) entry which is preliminary data.</text>
</comment>
<dbReference type="Proteomes" id="UP000480684">
    <property type="component" value="Unassembled WGS sequence"/>
</dbReference>
<organism evidence="1 2">
    <name type="scientific">Magnetospirillum aberrantis SpK</name>
    <dbReference type="NCBI Taxonomy" id="908842"/>
    <lineage>
        <taxon>Bacteria</taxon>
        <taxon>Pseudomonadati</taxon>
        <taxon>Pseudomonadota</taxon>
        <taxon>Alphaproteobacteria</taxon>
        <taxon>Rhodospirillales</taxon>
        <taxon>Rhodospirillaceae</taxon>
        <taxon>Magnetospirillum</taxon>
    </lineage>
</organism>
<reference evidence="1 2" key="1">
    <citation type="submission" date="2020-02" db="EMBL/GenBank/DDBJ databases">
        <authorList>
            <person name="Dziuba M."/>
            <person name="Kuznetsov B."/>
            <person name="Mardanov A."/>
            <person name="Ravin N."/>
            <person name="Grouzdev D."/>
        </authorList>
    </citation>
    <scope>NUCLEOTIDE SEQUENCE [LARGE SCALE GENOMIC DNA]</scope>
    <source>
        <strain evidence="1 2">SpK</strain>
    </source>
</reference>
<evidence type="ECO:0000313" key="1">
    <source>
        <dbReference type="EMBL" id="NFV81860.1"/>
    </source>
</evidence>
<sequence length="58" mass="6351">MVDTEKLVICGQELTRAFDFLDRANDCVWPSAPQLATKRGLLDAARLAVDAAKQALPH</sequence>
<dbReference type="AlphaFoldDB" id="A0A7C9QVU4"/>
<dbReference type="RefSeq" id="WP_163682303.1">
    <property type="nucleotide sequence ID" value="NZ_JAAIYP010000044.1"/>
</dbReference>
<protein>
    <submittedName>
        <fullName evidence="1">Uncharacterized protein</fullName>
    </submittedName>
</protein>
<accession>A0A7C9QVU4</accession>
<gene>
    <name evidence="1" type="ORF">G4223_17245</name>
</gene>
<keyword evidence="2" id="KW-1185">Reference proteome</keyword>
<evidence type="ECO:0000313" key="2">
    <source>
        <dbReference type="Proteomes" id="UP000480684"/>
    </source>
</evidence>
<name>A0A7C9QVU4_9PROT</name>